<dbReference type="PROSITE" id="PS51257">
    <property type="entry name" value="PROKAR_LIPOPROTEIN"/>
    <property type="match status" value="1"/>
</dbReference>
<dbReference type="PRINTS" id="PR01021">
    <property type="entry name" value="OMPADOMAIN"/>
</dbReference>
<dbReference type="PANTHER" id="PTHR30329">
    <property type="entry name" value="STATOR ELEMENT OF FLAGELLAR MOTOR COMPLEX"/>
    <property type="match status" value="1"/>
</dbReference>
<evidence type="ECO:0000259" key="6">
    <source>
        <dbReference type="PROSITE" id="PS51123"/>
    </source>
</evidence>
<keyword evidence="3" id="KW-0998">Cell outer membrane</keyword>
<dbReference type="InterPro" id="IPR006664">
    <property type="entry name" value="OMP_bac"/>
</dbReference>
<keyword evidence="8" id="KW-1185">Reference proteome</keyword>
<dbReference type="InterPro" id="IPR036737">
    <property type="entry name" value="OmpA-like_sf"/>
</dbReference>
<evidence type="ECO:0000256" key="2">
    <source>
        <dbReference type="ARBA" id="ARBA00023136"/>
    </source>
</evidence>
<sequence>MISGRKVFFCMLALLSITASIGCASASAAVAGKVNKPAWTMDIPPSAAQWEAESSRARIVIFRLQKENDDYALLPLNVFVNKDYHASLYPEHQAVSVSVCPGVSSLIVFPGNRKSGMVGYGHAPDVATPVLHAGSTYFYQIAMDDMGQVAGRWVNADQAKEVLSSVNIQAHTLSRVDSGENCPSESYILNSSVLFKFDKYDTAGLLPGAVQTINELAAAIKSGHQNISKIVVIGHADPLGSARHNQFISEQRARTVMNHLISAGLDAQTLSAQGLGSSTPVRTDCDKYSSQRELINCNQPNRRVEVEVYGIKKPANQ</sequence>
<dbReference type="InterPro" id="IPR006665">
    <property type="entry name" value="OmpA-like"/>
</dbReference>
<comment type="subcellular location">
    <subcellularLocation>
        <location evidence="1">Cell outer membrane</location>
    </subcellularLocation>
</comment>
<dbReference type="CDD" id="cd07185">
    <property type="entry name" value="OmpA_C-like"/>
    <property type="match status" value="1"/>
</dbReference>
<proteinExistence type="predicted"/>
<dbReference type="SUPFAM" id="SSF103088">
    <property type="entry name" value="OmpA-like"/>
    <property type="match status" value="1"/>
</dbReference>
<organism evidence="7 8">
    <name type="scientific">Tenebrionibacter intestinalis</name>
    <dbReference type="NCBI Taxonomy" id="2799638"/>
    <lineage>
        <taxon>Bacteria</taxon>
        <taxon>Pseudomonadati</taxon>
        <taxon>Pseudomonadota</taxon>
        <taxon>Gammaproteobacteria</taxon>
        <taxon>Enterobacterales</taxon>
        <taxon>Enterobacteriaceae</taxon>
        <taxon>Tenebrionibacter/Tenebrionicola group</taxon>
        <taxon>Tenebrionibacter</taxon>
    </lineage>
</organism>
<feature type="signal peptide" evidence="5">
    <location>
        <begin position="1"/>
        <end position="28"/>
    </location>
</feature>
<dbReference type="PANTHER" id="PTHR30329:SF21">
    <property type="entry name" value="LIPOPROTEIN YIAD-RELATED"/>
    <property type="match status" value="1"/>
</dbReference>
<keyword evidence="5" id="KW-0732">Signal</keyword>
<dbReference type="RefSeq" id="WP_238714479.1">
    <property type="nucleotide sequence ID" value="NZ_JAEPBH010000035.1"/>
</dbReference>
<dbReference type="AlphaFoldDB" id="A0A8K0V390"/>
<evidence type="ECO:0000256" key="1">
    <source>
        <dbReference type="ARBA" id="ARBA00004442"/>
    </source>
</evidence>
<gene>
    <name evidence="7" type="ORF">JJB97_13235</name>
</gene>
<dbReference type="PROSITE" id="PS51123">
    <property type="entry name" value="OMPA_2"/>
    <property type="match status" value="1"/>
</dbReference>
<evidence type="ECO:0000256" key="5">
    <source>
        <dbReference type="SAM" id="SignalP"/>
    </source>
</evidence>
<name>A0A8K0V390_9ENTR</name>
<accession>A0A8K0V390</accession>
<dbReference type="EMBL" id="JAEPBH010000035">
    <property type="protein sequence ID" value="MBK4716273.1"/>
    <property type="molecule type" value="Genomic_DNA"/>
</dbReference>
<reference evidence="7" key="1">
    <citation type="submission" date="2021-01" db="EMBL/GenBank/DDBJ databases">
        <title>Intestinitalea alba gen. nov., sp. nov., a novel genus of the family Enterobacteriaceae, isolated from the gut of the plastic-eating mealworm Tenebrio molitor L.</title>
        <authorList>
            <person name="Yang Y."/>
        </authorList>
    </citation>
    <scope>NUCLEOTIDE SEQUENCE</scope>
    <source>
        <strain evidence="7">BIT-L3</strain>
    </source>
</reference>
<feature type="domain" description="OmpA-like" evidence="6">
    <location>
        <begin position="183"/>
        <end position="312"/>
    </location>
</feature>
<dbReference type="Pfam" id="PF00691">
    <property type="entry name" value="OmpA"/>
    <property type="match status" value="1"/>
</dbReference>
<evidence type="ECO:0000256" key="4">
    <source>
        <dbReference type="PROSITE-ProRule" id="PRU00473"/>
    </source>
</evidence>
<protein>
    <submittedName>
        <fullName evidence="7">OmpA family protein</fullName>
    </submittedName>
</protein>
<keyword evidence="2 4" id="KW-0472">Membrane</keyword>
<dbReference type="Proteomes" id="UP000659047">
    <property type="component" value="Unassembled WGS sequence"/>
</dbReference>
<dbReference type="Gene3D" id="3.30.1330.60">
    <property type="entry name" value="OmpA-like domain"/>
    <property type="match status" value="1"/>
</dbReference>
<evidence type="ECO:0000256" key="3">
    <source>
        <dbReference type="ARBA" id="ARBA00023237"/>
    </source>
</evidence>
<dbReference type="GO" id="GO:0009279">
    <property type="term" value="C:cell outer membrane"/>
    <property type="evidence" value="ECO:0007669"/>
    <property type="project" value="UniProtKB-SubCell"/>
</dbReference>
<evidence type="ECO:0000313" key="7">
    <source>
        <dbReference type="EMBL" id="MBK4716273.1"/>
    </source>
</evidence>
<evidence type="ECO:0000313" key="8">
    <source>
        <dbReference type="Proteomes" id="UP000659047"/>
    </source>
</evidence>
<comment type="caution">
    <text evidence="7">The sequence shown here is derived from an EMBL/GenBank/DDBJ whole genome shotgun (WGS) entry which is preliminary data.</text>
</comment>
<feature type="chain" id="PRO_5035420879" evidence="5">
    <location>
        <begin position="29"/>
        <end position="317"/>
    </location>
</feature>
<dbReference type="InterPro" id="IPR050330">
    <property type="entry name" value="Bact_OuterMem_StrucFunc"/>
</dbReference>